<dbReference type="OrthoDB" id="533814at2759"/>
<reference evidence="4" key="1">
    <citation type="journal article" date="2016" name="Nat. Commun.">
        <title>The Gonium pectorale genome demonstrates co-option of cell cycle regulation during the evolution of multicellularity.</title>
        <authorList>
            <person name="Hanschen E.R."/>
            <person name="Marriage T.N."/>
            <person name="Ferris P.J."/>
            <person name="Hamaji T."/>
            <person name="Toyoda A."/>
            <person name="Fujiyama A."/>
            <person name="Neme R."/>
            <person name="Noguchi H."/>
            <person name="Minakuchi Y."/>
            <person name="Suzuki M."/>
            <person name="Kawai-Toyooka H."/>
            <person name="Smith D.R."/>
            <person name="Sparks H."/>
            <person name="Anderson J."/>
            <person name="Bakaric R."/>
            <person name="Luria V."/>
            <person name="Karger A."/>
            <person name="Kirschner M.W."/>
            <person name="Durand P.M."/>
            <person name="Michod R.E."/>
            <person name="Nozaki H."/>
            <person name="Olson B.J."/>
        </authorList>
    </citation>
    <scope>NUCLEOTIDE SEQUENCE [LARGE SCALE GENOMIC DNA]</scope>
    <source>
        <strain evidence="4">NIES-2863</strain>
    </source>
</reference>
<dbReference type="InterPro" id="IPR050845">
    <property type="entry name" value="Cu-binding_ET"/>
</dbReference>
<keyword evidence="1" id="KW-0479">Metal-binding</keyword>
<dbReference type="GO" id="GO:0046872">
    <property type="term" value="F:metal ion binding"/>
    <property type="evidence" value="ECO:0007669"/>
    <property type="project" value="UniProtKB-KW"/>
</dbReference>
<evidence type="ECO:0008006" key="5">
    <source>
        <dbReference type="Google" id="ProtNLM"/>
    </source>
</evidence>
<evidence type="ECO:0000313" key="3">
    <source>
        <dbReference type="EMBL" id="KXZ46152.1"/>
    </source>
</evidence>
<evidence type="ECO:0000256" key="2">
    <source>
        <dbReference type="ARBA" id="ARBA00023008"/>
    </source>
</evidence>
<organism evidence="3 4">
    <name type="scientific">Gonium pectorale</name>
    <name type="common">Green alga</name>
    <dbReference type="NCBI Taxonomy" id="33097"/>
    <lineage>
        <taxon>Eukaryota</taxon>
        <taxon>Viridiplantae</taxon>
        <taxon>Chlorophyta</taxon>
        <taxon>core chlorophytes</taxon>
        <taxon>Chlorophyceae</taxon>
        <taxon>CS clade</taxon>
        <taxon>Chlamydomonadales</taxon>
        <taxon>Volvocaceae</taxon>
        <taxon>Gonium</taxon>
    </lineage>
</organism>
<evidence type="ECO:0000256" key="1">
    <source>
        <dbReference type="ARBA" id="ARBA00022723"/>
    </source>
</evidence>
<keyword evidence="2" id="KW-0186">Copper</keyword>
<dbReference type="Proteomes" id="UP000075714">
    <property type="component" value="Unassembled WGS sequence"/>
</dbReference>
<dbReference type="PANTHER" id="PTHR38439:SF3">
    <property type="entry name" value="COPPER-RESISTANT CUPROPROTEIN COPI"/>
    <property type="match status" value="1"/>
</dbReference>
<gene>
    <name evidence="3" type="ORF">GPECTOR_46g221</name>
</gene>
<dbReference type="SUPFAM" id="SSF49503">
    <property type="entry name" value="Cupredoxins"/>
    <property type="match status" value="1"/>
</dbReference>
<evidence type="ECO:0000313" key="4">
    <source>
        <dbReference type="Proteomes" id="UP000075714"/>
    </source>
</evidence>
<dbReference type="InterPro" id="IPR008972">
    <property type="entry name" value="Cupredoxin"/>
</dbReference>
<proteinExistence type="predicted"/>
<dbReference type="EMBL" id="LSYV01000047">
    <property type="protein sequence ID" value="KXZ46152.1"/>
    <property type="molecule type" value="Genomic_DNA"/>
</dbReference>
<dbReference type="Gene3D" id="2.60.40.420">
    <property type="entry name" value="Cupredoxins - blue copper proteins"/>
    <property type="match status" value="1"/>
</dbReference>
<comment type="caution">
    <text evidence="3">The sequence shown here is derived from an EMBL/GenBank/DDBJ whole genome shotgun (WGS) entry which is preliminary data.</text>
</comment>
<dbReference type="AlphaFoldDB" id="A0A150G8H8"/>
<name>A0A150G8H8_GONPE</name>
<protein>
    <recommendedName>
        <fullName evidence="5">EfeO-type cupredoxin-like domain-containing protein</fullName>
    </recommendedName>
</protein>
<dbReference type="STRING" id="33097.A0A150G8H8"/>
<dbReference type="PANTHER" id="PTHR38439">
    <property type="entry name" value="AURACYANIN-B"/>
    <property type="match status" value="1"/>
</dbReference>
<sequence>MQSTCRLAQSRNALRHSAWNLNAKTVHRSRIALRAVRDTASGDAASTPSPLLALTASRREALGVLGGSVLALTAALAVPPAAEAGLKDYNLVDPEAPIDEVSVQLGTRDGQLVFTPSTLEFTQGRITKLKLSNPSEQTHYFTALEFATKIYTIQLLAGEPAVEVKGAISELELKGGASATWVFVPMKPGKYPLRCTKKGHDAMLGTLVVKRAA</sequence>
<accession>A0A150G8H8</accession>
<keyword evidence="4" id="KW-1185">Reference proteome</keyword>